<dbReference type="PANTHER" id="PTHR43200:SF6">
    <property type="entry name" value="3'(2'),5'-BISPHOSPHATE NUCLEOTIDASE"/>
    <property type="match status" value="1"/>
</dbReference>
<keyword evidence="4" id="KW-0378">Hydrolase</keyword>
<dbReference type="GO" id="GO:0046872">
    <property type="term" value="F:metal ion binding"/>
    <property type="evidence" value="ECO:0007669"/>
    <property type="project" value="UniProtKB-KW"/>
</dbReference>
<dbReference type="EMBL" id="JAHRHJ020000004">
    <property type="protein sequence ID" value="KAH9319899.1"/>
    <property type="molecule type" value="Genomic_DNA"/>
</dbReference>
<evidence type="ECO:0000256" key="4">
    <source>
        <dbReference type="ARBA" id="ARBA00022801"/>
    </source>
</evidence>
<evidence type="ECO:0000313" key="6">
    <source>
        <dbReference type="EMBL" id="KAH9319899.1"/>
    </source>
</evidence>
<feature type="non-terminal residue" evidence="6">
    <location>
        <position position="1"/>
    </location>
</feature>
<keyword evidence="7" id="KW-1185">Reference proteome</keyword>
<evidence type="ECO:0000256" key="2">
    <source>
        <dbReference type="ARBA" id="ARBA00009759"/>
    </source>
</evidence>
<comment type="cofactor">
    <cofactor evidence="1">
        <name>Mg(2+)</name>
        <dbReference type="ChEBI" id="CHEBI:18420"/>
    </cofactor>
</comment>
<dbReference type="GO" id="GO:0000105">
    <property type="term" value="P:L-histidine biosynthetic process"/>
    <property type="evidence" value="ECO:0007669"/>
    <property type="project" value="TreeGrafter"/>
</dbReference>
<evidence type="ECO:0000313" key="7">
    <source>
        <dbReference type="Proteomes" id="UP000824469"/>
    </source>
</evidence>
<organism evidence="6 7">
    <name type="scientific">Taxus chinensis</name>
    <name type="common">Chinese yew</name>
    <name type="synonym">Taxus wallichiana var. chinensis</name>
    <dbReference type="NCBI Taxonomy" id="29808"/>
    <lineage>
        <taxon>Eukaryota</taxon>
        <taxon>Viridiplantae</taxon>
        <taxon>Streptophyta</taxon>
        <taxon>Embryophyta</taxon>
        <taxon>Tracheophyta</taxon>
        <taxon>Spermatophyta</taxon>
        <taxon>Pinopsida</taxon>
        <taxon>Pinidae</taxon>
        <taxon>Conifers II</taxon>
        <taxon>Cupressales</taxon>
        <taxon>Taxaceae</taxon>
        <taxon>Taxus</taxon>
    </lineage>
</organism>
<proteinExistence type="inferred from homology"/>
<keyword evidence="3" id="KW-0479">Metal-binding</keyword>
<dbReference type="SUPFAM" id="SSF56655">
    <property type="entry name" value="Carbohydrate phosphatase"/>
    <property type="match status" value="1"/>
</dbReference>
<dbReference type="AlphaFoldDB" id="A0AA38GAP9"/>
<gene>
    <name evidence="6" type="ORF">KI387_021668</name>
</gene>
<keyword evidence="5" id="KW-0460">Magnesium</keyword>
<name>A0AA38GAP9_TAXCH</name>
<evidence type="ECO:0000256" key="3">
    <source>
        <dbReference type="ARBA" id="ARBA00022723"/>
    </source>
</evidence>
<comment type="caution">
    <text evidence="6">The sequence shown here is derived from an EMBL/GenBank/DDBJ whole genome shotgun (WGS) entry which is preliminary data.</text>
</comment>
<sequence length="110" mass="12347">ISSISLYFESPCFLRHPLSAKFSEASAERPRLYSGKALRLKSSRMTNQCVEVSNSRIDEFVEVGNKIADAAGHLIRQYFRKHVDILDKEDSSPVTIADRAAEEAMRSVIS</sequence>
<protein>
    <submittedName>
        <fullName evidence="6">Uncharacterized protein</fullName>
    </submittedName>
</protein>
<accession>A0AA38GAP9</accession>
<reference evidence="6 7" key="1">
    <citation type="journal article" date="2021" name="Nat. Plants">
        <title>The Taxus genome provides insights into paclitaxel biosynthesis.</title>
        <authorList>
            <person name="Xiong X."/>
            <person name="Gou J."/>
            <person name="Liao Q."/>
            <person name="Li Y."/>
            <person name="Zhou Q."/>
            <person name="Bi G."/>
            <person name="Li C."/>
            <person name="Du R."/>
            <person name="Wang X."/>
            <person name="Sun T."/>
            <person name="Guo L."/>
            <person name="Liang H."/>
            <person name="Lu P."/>
            <person name="Wu Y."/>
            <person name="Zhang Z."/>
            <person name="Ro D.K."/>
            <person name="Shang Y."/>
            <person name="Huang S."/>
            <person name="Yan J."/>
        </authorList>
    </citation>
    <scope>NUCLEOTIDE SEQUENCE [LARGE SCALE GENOMIC DNA]</scope>
    <source>
        <strain evidence="6">Ta-2019</strain>
    </source>
</reference>
<dbReference type="GO" id="GO:0016791">
    <property type="term" value="F:phosphatase activity"/>
    <property type="evidence" value="ECO:0007669"/>
    <property type="project" value="UniProtKB-ARBA"/>
</dbReference>
<comment type="similarity">
    <text evidence="2">Belongs to the inositol monophosphatase superfamily.</text>
</comment>
<evidence type="ECO:0000256" key="1">
    <source>
        <dbReference type="ARBA" id="ARBA00001946"/>
    </source>
</evidence>
<dbReference type="PANTHER" id="PTHR43200">
    <property type="entry name" value="PHOSPHATASE"/>
    <property type="match status" value="1"/>
</dbReference>
<dbReference type="InterPro" id="IPR051090">
    <property type="entry name" value="Inositol_monoP_superfamily"/>
</dbReference>
<dbReference type="Proteomes" id="UP000824469">
    <property type="component" value="Unassembled WGS sequence"/>
</dbReference>
<evidence type="ECO:0000256" key="5">
    <source>
        <dbReference type="ARBA" id="ARBA00022842"/>
    </source>
</evidence>
<dbReference type="Gene3D" id="3.30.540.10">
    <property type="entry name" value="Fructose-1,6-Bisphosphatase, subunit A, domain 1"/>
    <property type="match status" value="1"/>
</dbReference>